<dbReference type="EMBL" id="LRRQ01000119">
    <property type="protein sequence ID" value="OAM88784.1"/>
    <property type="molecule type" value="Genomic_DNA"/>
</dbReference>
<evidence type="ECO:0000313" key="3">
    <source>
        <dbReference type="Proteomes" id="UP000078486"/>
    </source>
</evidence>
<feature type="compositionally biased region" description="Basic and acidic residues" evidence="1">
    <location>
        <begin position="1"/>
        <end position="13"/>
    </location>
</feature>
<reference evidence="2 3" key="1">
    <citation type="submission" date="2016-01" db="EMBL/GenBank/DDBJ databases">
        <title>High potential of lignocellulose degradation of a new Verrucomicrobia species.</title>
        <authorList>
            <person name="Wang Y."/>
            <person name="Shi Y."/>
            <person name="Qiu Z."/>
            <person name="Liu S."/>
            <person name="Yang H."/>
        </authorList>
    </citation>
    <scope>NUCLEOTIDE SEQUENCE [LARGE SCALE GENOMIC DNA]</scope>
    <source>
        <strain evidence="2 3">TSB47</strain>
    </source>
</reference>
<evidence type="ECO:0000256" key="1">
    <source>
        <dbReference type="SAM" id="MobiDB-lite"/>
    </source>
</evidence>
<dbReference type="STRING" id="1184151.AW736_17310"/>
<feature type="region of interest" description="Disordered" evidence="1">
    <location>
        <begin position="1"/>
        <end position="63"/>
    </location>
</feature>
<sequence length="63" mass="6810">MTEHAVETPDVRHANVAANRQFSRAPHDGLRQNHKPLARKTVRHPRPPDASRAGTLAVTGPGG</sequence>
<gene>
    <name evidence="2" type="ORF">AW736_17310</name>
</gene>
<dbReference type="Proteomes" id="UP000078486">
    <property type="component" value="Unassembled WGS sequence"/>
</dbReference>
<comment type="caution">
    <text evidence="2">The sequence shown here is derived from an EMBL/GenBank/DDBJ whole genome shotgun (WGS) entry which is preliminary data.</text>
</comment>
<accession>A0A178IFJ1</accession>
<protein>
    <submittedName>
        <fullName evidence="2">Uncharacterized protein</fullName>
    </submittedName>
</protein>
<feature type="compositionally biased region" description="Basic residues" evidence="1">
    <location>
        <begin position="32"/>
        <end position="45"/>
    </location>
</feature>
<keyword evidence="3" id="KW-1185">Reference proteome</keyword>
<dbReference type="AlphaFoldDB" id="A0A178IFJ1"/>
<evidence type="ECO:0000313" key="2">
    <source>
        <dbReference type="EMBL" id="OAM88784.1"/>
    </source>
</evidence>
<organism evidence="2 3">
    <name type="scientific">Termitidicoccus mucosus</name>
    <dbReference type="NCBI Taxonomy" id="1184151"/>
    <lineage>
        <taxon>Bacteria</taxon>
        <taxon>Pseudomonadati</taxon>
        <taxon>Verrucomicrobiota</taxon>
        <taxon>Opitutia</taxon>
        <taxon>Opitutales</taxon>
        <taxon>Opitutaceae</taxon>
        <taxon>Termitidicoccus</taxon>
    </lineage>
</organism>
<name>A0A178IFJ1_9BACT</name>
<proteinExistence type="predicted"/>